<accession>A0AAP1YC40</accession>
<keyword evidence="6" id="KW-1185">Reference proteome</keyword>
<proteinExistence type="predicted"/>
<dbReference type="EMBL" id="JAGEMX010000005">
    <property type="protein sequence ID" value="MBO1831505.1"/>
    <property type="molecule type" value="Genomic_DNA"/>
</dbReference>
<evidence type="ECO:0000313" key="6">
    <source>
        <dbReference type="Proteomes" id="UP000664048"/>
    </source>
</evidence>
<protein>
    <submittedName>
        <fullName evidence="2">Uncharacterized protein</fullName>
    </submittedName>
</protein>
<feature type="region of interest" description="Disordered" evidence="1">
    <location>
        <begin position="1"/>
        <end position="31"/>
    </location>
</feature>
<reference evidence="2" key="1">
    <citation type="submission" date="2021-01" db="EMBL/GenBank/DDBJ databases">
        <title>Outbreak of Burkholderia contaminns endophthalmitis traced to a clinical ventilation system.</title>
        <authorList>
            <person name="Lipuma J."/>
            <person name="Spilker T."/>
            <person name="Kratholm J."/>
        </authorList>
    </citation>
    <scope>NUCLEOTIDE SEQUENCE</scope>
    <source>
        <strain evidence="2">HI4954</strain>
    </source>
</reference>
<evidence type="ECO:0000313" key="5">
    <source>
        <dbReference type="Proteomes" id="UP000611459"/>
    </source>
</evidence>
<name>A0AAP1YC40_9BURK</name>
<dbReference type="EMBL" id="CP090642">
    <property type="protein sequence ID" value="WFN22999.1"/>
    <property type="molecule type" value="Genomic_DNA"/>
</dbReference>
<feature type="compositionally biased region" description="Polar residues" evidence="1">
    <location>
        <begin position="15"/>
        <end position="24"/>
    </location>
</feature>
<dbReference type="GeneID" id="93195201"/>
<dbReference type="Proteomes" id="UP001220209">
    <property type="component" value="Chromosome 3"/>
</dbReference>
<gene>
    <name evidence="3" type="ORF">J4M89_19210</name>
    <name evidence="2" type="ORF">JIN94_25665</name>
    <name evidence="4" type="ORF">LXE91_34185</name>
</gene>
<sequence length="159" mass="17423">MSNTGSRGASAPHVFTSSRSNPSWLMQPDTKRVRRDATVARSLLQCFRSASYSSRFPHLSLASESALLMAEKIKAVFRPISFDPFHELRDEIPNENGERSRCGIPESGPPSQCAIDCRRLIDRAGHLGASGGDRITGSPPGTCGQASTECDRRECWLDE</sequence>
<reference evidence="3 6" key="2">
    <citation type="submission" date="2021-03" db="EMBL/GenBank/DDBJ databases">
        <title>Clinical course, treatment and visual outcome of an outbreak of Burkholderia contaminans endophthalmitis following cataract surgery.</title>
        <authorList>
            <person name="Lind C."/>
            <person name="Olsen K."/>
            <person name="Angelsen N.K."/>
            <person name="Krefting E.A."/>
            <person name="Fossen K."/>
            <person name="Gravningen K."/>
            <person name="Depoorter E."/>
            <person name="Vandamme P."/>
            <person name="Bertelsen G."/>
        </authorList>
    </citation>
    <scope>NUCLEOTIDE SEQUENCE [LARGE SCALE GENOMIC DNA]</scope>
    <source>
        <strain evidence="3 6">51242556</strain>
    </source>
</reference>
<evidence type="ECO:0000256" key="1">
    <source>
        <dbReference type="SAM" id="MobiDB-lite"/>
    </source>
</evidence>
<dbReference type="AlphaFoldDB" id="A0AAP1YC40"/>
<dbReference type="RefSeq" id="WP_135370806.1">
    <property type="nucleotide sequence ID" value="NZ_AP018359.1"/>
</dbReference>
<feature type="region of interest" description="Disordered" evidence="1">
    <location>
        <begin position="128"/>
        <end position="147"/>
    </location>
</feature>
<evidence type="ECO:0000313" key="4">
    <source>
        <dbReference type="EMBL" id="WFN22999.1"/>
    </source>
</evidence>
<dbReference type="EMBL" id="JAENIB010000012">
    <property type="protein sequence ID" value="MBK1933283.1"/>
    <property type="molecule type" value="Genomic_DNA"/>
</dbReference>
<evidence type="ECO:0000313" key="2">
    <source>
        <dbReference type="EMBL" id="MBK1933283.1"/>
    </source>
</evidence>
<organism evidence="2 5">
    <name type="scientific">Burkholderia contaminans</name>
    <dbReference type="NCBI Taxonomy" id="488447"/>
    <lineage>
        <taxon>Bacteria</taxon>
        <taxon>Pseudomonadati</taxon>
        <taxon>Pseudomonadota</taxon>
        <taxon>Betaproteobacteria</taxon>
        <taxon>Burkholderiales</taxon>
        <taxon>Burkholderiaceae</taxon>
        <taxon>Burkholderia</taxon>
        <taxon>Burkholderia cepacia complex</taxon>
    </lineage>
</organism>
<dbReference type="Proteomes" id="UP000664048">
    <property type="component" value="Unassembled WGS sequence"/>
</dbReference>
<evidence type="ECO:0000313" key="3">
    <source>
        <dbReference type="EMBL" id="MBO1831505.1"/>
    </source>
</evidence>
<evidence type="ECO:0000313" key="7">
    <source>
        <dbReference type="Proteomes" id="UP001220209"/>
    </source>
</evidence>
<reference evidence="4 7" key="3">
    <citation type="submission" date="2021-12" db="EMBL/GenBank/DDBJ databases">
        <title>Genomic and phenotypic characterization of three Burkholderia contaminans isolates recovered from different sources.</title>
        <authorList>
            <person name="Lopez De Volder A."/>
            <person name="Fan Y."/>
            <person name="Nunvar J."/>
            <person name="Herrera T."/>
            <person name="Timp W."/>
            <person name="Degrossi J."/>
        </authorList>
    </citation>
    <scope>NUCLEOTIDE SEQUENCE [LARGE SCALE GENOMIC DNA]</scope>
    <source>
        <strain evidence="4 7">LMG 23361</strain>
    </source>
</reference>
<dbReference type="Proteomes" id="UP000611459">
    <property type="component" value="Unassembled WGS sequence"/>
</dbReference>